<dbReference type="RefSeq" id="WP_152759912.1">
    <property type="nucleotide sequence ID" value="NZ_WHLY01000002.1"/>
</dbReference>
<evidence type="ECO:0000313" key="3">
    <source>
        <dbReference type="Proteomes" id="UP000479293"/>
    </source>
</evidence>
<evidence type="ECO:0000313" key="2">
    <source>
        <dbReference type="EMBL" id="MPR34037.1"/>
    </source>
</evidence>
<dbReference type="PROSITE" id="PS50853">
    <property type="entry name" value="FN3"/>
    <property type="match status" value="1"/>
</dbReference>
<reference evidence="2 3" key="1">
    <citation type="submission" date="2019-10" db="EMBL/GenBank/DDBJ databases">
        <title>Draft Genome Sequence of Cytophagaceae sp. SJW1-29.</title>
        <authorList>
            <person name="Choi A."/>
        </authorList>
    </citation>
    <scope>NUCLEOTIDE SEQUENCE [LARGE SCALE GENOMIC DNA]</scope>
    <source>
        <strain evidence="2 3">SJW1-29</strain>
    </source>
</reference>
<dbReference type="EMBL" id="WHLY01000002">
    <property type="protein sequence ID" value="MPR34037.1"/>
    <property type="molecule type" value="Genomic_DNA"/>
</dbReference>
<dbReference type="SUPFAM" id="SSF49299">
    <property type="entry name" value="PKD domain"/>
    <property type="match status" value="1"/>
</dbReference>
<dbReference type="Pfam" id="PF13585">
    <property type="entry name" value="CHU_C"/>
    <property type="match status" value="1"/>
</dbReference>
<dbReference type="InterPro" id="IPR003961">
    <property type="entry name" value="FN3_dom"/>
</dbReference>
<comment type="caution">
    <text evidence="2">The sequence shown here is derived from an EMBL/GenBank/DDBJ whole genome shotgun (WGS) entry which is preliminary data.</text>
</comment>
<dbReference type="NCBIfam" id="TIGR04131">
    <property type="entry name" value="Bac_Flav_CTERM"/>
    <property type="match status" value="1"/>
</dbReference>
<sequence>MAYRRINILWVGLLWLGIGELATVRGQDLCQTGGGGFTINFDTGTAPITGCAPFLVTVANTVAGANNIAYNFDYKGEANPSTTTNRTFTYTKPGTYRILQVGSSGATGITACREVIVRDNTPPKVTYSSCPGGKIKLTFADDSTTKQYDQITVDWFDGSPLVYVNTRGSLEIEHTFFGSGTRPVQYKGTYTTNPGSCSGSASTILSVVVNGSKLEAVVISELDARADGTVGLTFGGIEGVESEVLVKTGAGTYAPINVKSSKGGQQQLTLPGLDPKQVHCIKIRSTDACGNFSESNEVCTIVMNGTAENERNLVTWTKYPLPSGFKRYELLRNGIRVKSFDDIDEVSYVDNNLQCGLSYRYQIIAITDKAQSNAVPVEVTVKSDIKPDAVSQAIVSVEQDGSVSLIAFPPAQGTTPSFKMIFERADGPNAGFTEIGETQNGNRYTDGTALTSQQSYCYRILYENACGNRSDPSEPICTVYLKNAGSNIQWTSEAPFTDDVDSYFVIKLNKGGASTETGVGSNTTYNPQFDDPNEQEFNYQVRVRSKNGAFLSYSNVILFRREAALFMPDAFSPNDDGMNDFFKPSGTFYDNFQLVVYNRWGQSIFQTTDAATGWDGMIQGNRAPQGQYVYKVIITDSTGVEFVKSGTVLLLR</sequence>
<proteinExistence type="predicted"/>
<feature type="domain" description="Fibronectin type-III" evidence="1">
    <location>
        <begin position="386"/>
        <end position="484"/>
    </location>
</feature>
<name>A0A7C9BHQ3_9BACT</name>
<dbReference type="Proteomes" id="UP000479293">
    <property type="component" value="Unassembled WGS sequence"/>
</dbReference>
<dbReference type="InterPro" id="IPR035986">
    <property type="entry name" value="PKD_dom_sf"/>
</dbReference>
<accession>A0A7C9BHQ3</accession>
<organism evidence="2 3">
    <name type="scientific">Salmonirosea aquatica</name>
    <dbReference type="NCBI Taxonomy" id="2654236"/>
    <lineage>
        <taxon>Bacteria</taxon>
        <taxon>Pseudomonadati</taxon>
        <taxon>Bacteroidota</taxon>
        <taxon>Cytophagia</taxon>
        <taxon>Cytophagales</taxon>
        <taxon>Spirosomataceae</taxon>
        <taxon>Salmonirosea</taxon>
    </lineage>
</organism>
<dbReference type="InterPro" id="IPR036116">
    <property type="entry name" value="FN3_sf"/>
</dbReference>
<dbReference type="Gene3D" id="2.60.40.10">
    <property type="entry name" value="Immunoglobulins"/>
    <property type="match status" value="3"/>
</dbReference>
<keyword evidence="3" id="KW-1185">Reference proteome</keyword>
<dbReference type="AlphaFoldDB" id="A0A7C9BHQ3"/>
<protein>
    <submittedName>
        <fullName evidence="2">T9SS type B sorting domain-containing protein</fullName>
    </submittedName>
</protein>
<dbReference type="InterPro" id="IPR013783">
    <property type="entry name" value="Ig-like_fold"/>
</dbReference>
<evidence type="ECO:0000259" key="1">
    <source>
        <dbReference type="PROSITE" id="PS50853"/>
    </source>
</evidence>
<gene>
    <name evidence="2" type="ORF">GBK04_11825</name>
</gene>
<dbReference type="SUPFAM" id="SSF49265">
    <property type="entry name" value="Fibronectin type III"/>
    <property type="match status" value="1"/>
</dbReference>
<dbReference type="InterPro" id="IPR026341">
    <property type="entry name" value="T9SS_type_B"/>
</dbReference>